<organism evidence="4 5">
    <name type="scientific">Variovorax paradoxus</name>
    <dbReference type="NCBI Taxonomy" id="34073"/>
    <lineage>
        <taxon>Bacteria</taxon>
        <taxon>Pseudomonadati</taxon>
        <taxon>Pseudomonadota</taxon>
        <taxon>Betaproteobacteria</taxon>
        <taxon>Burkholderiales</taxon>
        <taxon>Comamonadaceae</taxon>
        <taxon>Variovorax</taxon>
    </lineage>
</organism>
<dbReference type="PANTHER" id="PTHR44196:SF1">
    <property type="entry name" value="DEHYDROGENASE_REDUCTASE SDR FAMILY MEMBER 7B"/>
    <property type="match status" value="1"/>
</dbReference>
<reference evidence="4 5" key="1">
    <citation type="submission" date="2016-03" db="EMBL/GenBank/DDBJ databases">
        <title>Genome sequence of Variovorax paradoxus KB5.</title>
        <authorList>
            <person name="Jeong H."/>
            <person name="Hong C.E."/>
            <person name="Jo S.H."/>
            <person name="Park J.M."/>
        </authorList>
    </citation>
    <scope>NUCLEOTIDE SEQUENCE [LARGE SCALE GENOMIC DNA]</scope>
    <source>
        <strain evidence="4 5">KB5</strain>
    </source>
</reference>
<dbReference type="GO" id="GO:0016020">
    <property type="term" value="C:membrane"/>
    <property type="evidence" value="ECO:0007669"/>
    <property type="project" value="TreeGrafter"/>
</dbReference>
<dbReference type="SUPFAM" id="SSF51735">
    <property type="entry name" value="NAD(P)-binding Rossmann-fold domains"/>
    <property type="match status" value="1"/>
</dbReference>
<dbReference type="NCBIfam" id="NF006119">
    <property type="entry name" value="PRK08264.1-5"/>
    <property type="match status" value="1"/>
</dbReference>
<keyword evidence="2" id="KW-0560">Oxidoreductase</keyword>
<dbReference type="Proteomes" id="UP000077852">
    <property type="component" value="Unassembled WGS sequence"/>
</dbReference>
<dbReference type="GO" id="GO:0016491">
    <property type="term" value="F:oxidoreductase activity"/>
    <property type="evidence" value="ECO:0007669"/>
    <property type="project" value="UniProtKB-KW"/>
</dbReference>
<accession>A0AA91IB19</accession>
<dbReference type="InterPro" id="IPR002347">
    <property type="entry name" value="SDR_fam"/>
</dbReference>
<dbReference type="PRINTS" id="PR00081">
    <property type="entry name" value="GDHRDH"/>
</dbReference>
<dbReference type="AlphaFoldDB" id="A0AA91IB19"/>
<dbReference type="PROSITE" id="PS00061">
    <property type="entry name" value="ADH_SHORT"/>
    <property type="match status" value="1"/>
</dbReference>
<name>A0AA91IB19_VARPD</name>
<dbReference type="EMBL" id="LVHG01000041">
    <property type="protein sequence ID" value="OAK64002.1"/>
    <property type="molecule type" value="Genomic_DNA"/>
</dbReference>
<dbReference type="InterPro" id="IPR036291">
    <property type="entry name" value="NAD(P)-bd_dom_sf"/>
</dbReference>
<proteinExistence type="inferred from homology"/>
<evidence type="ECO:0000256" key="2">
    <source>
        <dbReference type="ARBA" id="ARBA00023002"/>
    </source>
</evidence>
<dbReference type="RefSeq" id="WP_081268025.1">
    <property type="nucleotide sequence ID" value="NZ_LVHG01000041.1"/>
</dbReference>
<evidence type="ECO:0000256" key="3">
    <source>
        <dbReference type="RuleBase" id="RU000363"/>
    </source>
</evidence>
<evidence type="ECO:0000313" key="5">
    <source>
        <dbReference type="Proteomes" id="UP000077852"/>
    </source>
</evidence>
<dbReference type="NCBIfam" id="NF006117">
    <property type="entry name" value="PRK08264.1-3"/>
    <property type="match status" value="1"/>
</dbReference>
<gene>
    <name evidence="4" type="ORF">A3K87_15460</name>
</gene>
<dbReference type="InterPro" id="IPR020904">
    <property type="entry name" value="Sc_DH/Rdtase_CS"/>
</dbReference>
<dbReference type="Gene3D" id="3.40.50.720">
    <property type="entry name" value="NAD(P)-binding Rossmann-like Domain"/>
    <property type="match status" value="1"/>
</dbReference>
<protein>
    <submittedName>
        <fullName evidence="4">Short-chain dehydrogenase</fullName>
    </submittedName>
</protein>
<dbReference type="Pfam" id="PF00106">
    <property type="entry name" value="adh_short"/>
    <property type="match status" value="1"/>
</dbReference>
<evidence type="ECO:0000256" key="1">
    <source>
        <dbReference type="ARBA" id="ARBA00006484"/>
    </source>
</evidence>
<evidence type="ECO:0000313" key="4">
    <source>
        <dbReference type="EMBL" id="OAK64002.1"/>
    </source>
</evidence>
<sequence length="236" mass="23868">MQIKDSVVFITGANRGLGLAFAKAALAAGARKVYGAARDPSSVTLPGVTPVALDVTQPAQIEAAVRACGDVSLLVNNAGISRGSSLLGSPDAMAAARAEFETNFFGPWAMTQAFAPVLAANGGGAVVNVLSALSWTTFPSVATYSATKSAAWSLSNGLRNELAGQGTQVTSLHVAFMDTDMAAHVPGAKASPDDVARQALEGVEAGKAEVLADAVSRQLKQGLSSDAPPYAAAPAR</sequence>
<comment type="caution">
    <text evidence="4">The sequence shown here is derived from an EMBL/GenBank/DDBJ whole genome shotgun (WGS) entry which is preliminary data.</text>
</comment>
<dbReference type="PANTHER" id="PTHR44196">
    <property type="entry name" value="DEHYDROGENASE/REDUCTASE SDR FAMILY MEMBER 7B"/>
    <property type="match status" value="1"/>
</dbReference>
<comment type="similarity">
    <text evidence="1 3">Belongs to the short-chain dehydrogenases/reductases (SDR) family.</text>
</comment>
<dbReference type="PRINTS" id="PR00080">
    <property type="entry name" value="SDRFAMILY"/>
</dbReference>